<evidence type="ECO:0000256" key="4">
    <source>
        <dbReference type="ARBA" id="ARBA00022617"/>
    </source>
</evidence>
<dbReference type="OrthoDB" id="6504453at2759"/>
<dbReference type="GO" id="GO:0004497">
    <property type="term" value="F:monooxygenase activity"/>
    <property type="evidence" value="ECO:0007669"/>
    <property type="project" value="UniProtKB-KW"/>
</dbReference>
<evidence type="ECO:0000256" key="6">
    <source>
        <dbReference type="ARBA" id="ARBA00023004"/>
    </source>
</evidence>
<keyword evidence="4" id="KW-0479">Metal-binding</keyword>
<dbReference type="EMBL" id="MNPL01020703">
    <property type="protein sequence ID" value="OQR69504.1"/>
    <property type="molecule type" value="Genomic_DNA"/>
</dbReference>
<dbReference type="InParanoid" id="A0A1V9X7M1"/>
<keyword evidence="9" id="KW-1133">Transmembrane helix</keyword>
<protein>
    <submittedName>
        <fullName evidence="10">Cytochrome P450 4V2-like</fullName>
    </submittedName>
</protein>
<evidence type="ECO:0000313" key="11">
    <source>
        <dbReference type="Proteomes" id="UP000192247"/>
    </source>
</evidence>
<dbReference type="AlphaFoldDB" id="A0A1V9X7M1"/>
<accession>A0A1V9X7M1</accession>
<keyword evidence="8 9" id="KW-0472">Membrane</keyword>
<keyword evidence="7" id="KW-0503">Monooxygenase</keyword>
<dbReference type="Proteomes" id="UP000192247">
    <property type="component" value="Unassembled WGS sequence"/>
</dbReference>
<dbReference type="PANTHER" id="PTHR24291:SF189">
    <property type="entry name" value="CYTOCHROME P450 4C3-RELATED"/>
    <property type="match status" value="1"/>
</dbReference>
<keyword evidence="11" id="KW-1185">Reference proteome</keyword>
<keyword evidence="6" id="KW-0408">Iron</keyword>
<evidence type="ECO:0000256" key="2">
    <source>
        <dbReference type="ARBA" id="ARBA00004586"/>
    </source>
</evidence>
<evidence type="ECO:0000256" key="9">
    <source>
        <dbReference type="SAM" id="Phobius"/>
    </source>
</evidence>
<name>A0A1V9X7M1_9ACAR</name>
<dbReference type="GO" id="GO:0005789">
    <property type="term" value="C:endoplasmic reticulum membrane"/>
    <property type="evidence" value="ECO:0007669"/>
    <property type="project" value="UniProtKB-SubCell"/>
</dbReference>
<comment type="cofactor">
    <cofactor evidence="1">
        <name>heme</name>
        <dbReference type="ChEBI" id="CHEBI:30413"/>
    </cofactor>
</comment>
<feature type="transmembrane region" description="Helical" evidence="9">
    <location>
        <begin position="6"/>
        <end position="24"/>
    </location>
</feature>
<dbReference type="GO" id="GO:0005506">
    <property type="term" value="F:iron ion binding"/>
    <property type="evidence" value="ECO:0007669"/>
    <property type="project" value="InterPro"/>
</dbReference>
<dbReference type="GO" id="GO:0020037">
    <property type="term" value="F:heme binding"/>
    <property type="evidence" value="ECO:0007669"/>
    <property type="project" value="InterPro"/>
</dbReference>
<dbReference type="PANTHER" id="PTHR24291">
    <property type="entry name" value="CYTOCHROME P450 FAMILY 4"/>
    <property type="match status" value="1"/>
</dbReference>
<reference evidence="10 11" key="1">
    <citation type="journal article" date="2017" name="Gigascience">
        <title>Draft genome of the honey bee ectoparasitic mite, Tropilaelaps mercedesae, is shaped by the parasitic life history.</title>
        <authorList>
            <person name="Dong X."/>
            <person name="Armstrong S.D."/>
            <person name="Xia D."/>
            <person name="Makepeace B.L."/>
            <person name="Darby A.C."/>
            <person name="Kadowaki T."/>
        </authorList>
    </citation>
    <scope>NUCLEOTIDE SEQUENCE [LARGE SCALE GENOMIC DNA]</scope>
    <source>
        <strain evidence="10">Wuxi-XJTLU</strain>
    </source>
</reference>
<dbReference type="SUPFAM" id="SSF48264">
    <property type="entry name" value="Cytochrome P450"/>
    <property type="match status" value="1"/>
</dbReference>
<dbReference type="GO" id="GO:0016705">
    <property type="term" value="F:oxidoreductase activity, acting on paired donors, with incorporation or reduction of molecular oxygen"/>
    <property type="evidence" value="ECO:0007669"/>
    <property type="project" value="InterPro"/>
</dbReference>
<evidence type="ECO:0000256" key="7">
    <source>
        <dbReference type="ARBA" id="ARBA00023033"/>
    </source>
</evidence>
<dbReference type="Pfam" id="PF00067">
    <property type="entry name" value="p450"/>
    <property type="match status" value="1"/>
</dbReference>
<proteinExistence type="inferred from homology"/>
<organism evidence="10 11">
    <name type="scientific">Tropilaelaps mercedesae</name>
    <dbReference type="NCBI Taxonomy" id="418985"/>
    <lineage>
        <taxon>Eukaryota</taxon>
        <taxon>Metazoa</taxon>
        <taxon>Ecdysozoa</taxon>
        <taxon>Arthropoda</taxon>
        <taxon>Chelicerata</taxon>
        <taxon>Arachnida</taxon>
        <taxon>Acari</taxon>
        <taxon>Parasitiformes</taxon>
        <taxon>Mesostigmata</taxon>
        <taxon>Gamasina</taxon>
        <taxon>Dermanyssoidea</taxon>
        <taxon>Laelapidae</taxon>
        <taxon>Tropilaelaps</taxon>
    </lineage>
</organism>
<comment type="subcellular location">
    <subcellularLocation>
        <location evidence="2">Endoplasmic reticulum membrane</location>
    </subcellularLocation>
</comment>
<dbReference type="InterPro" id="IPR036396">
    <property type="entry name" value="Cyt_P450_sf"/>
</dbReference>
<keyword evidence="5" id="KW-0256">Endoplasmic reticulum</keyword>
<evidence type="ECO:0000256" key="8">
    <source>
        <dbReference type="ARBA" id="ARBA00023136"/>
    </source>
</evidence>
<comment type="similarity">
    <text evidence="3">Belongs to the cytochrome P450 family.</text>
</comment>
<dbReference type="InterPro" id="IPR050196">
    <property type="entry name" value="Cytochrome_P450_Monoox"/>
</dbReference>
<keyword evidence="7" id="KW-0560">Oxidoreductase</keyword>
<evidence type="ECO:0000256" key="1">
    <source>
        <dbReference type="ARBA" id="ARBA00001971"/>
    </source>
</evidence>
<dbReference type="STRING" id="418985.A0A1V9X7M1"/>
<keyword evidence="4" id="KW-0349">Heme</keyword>
<gene>
    <name evidence="10" type="ORF">BIW11_04357</name>
</gene>
<evidence type="ECO:0000256" key="3">
    <source>
        <dbReference type="ARBA" id="ARBA00010617"/>
    </source>
</evidence>
<evidence type="ECO:0000313" key="10">
    <source>
        <dbReference type="EMBL" id="OQR69504.1"/>
    </source>
</evidence>
<evidence type="ECO:0000256" key="5">
    <source>
        <dbReference type="ARBA" id="ARBA00022824"/>
    </source>
</evidence>
<dbReference type="InterPro" id="IPR001128">
    <property type="entry name" value="Cyt_P450"/>
</dbReference>
<keyword evidence="9" id="KW-0812">Transmembrane</keyword>
<dbReference type="Gene3D" id="1.10.630.10">
    <property type="entry name" value="Cytochrome P450"/>
    <property type="match status" value="1"/>
</dbReference>
<sequence>MVPLSSIAAVIVFLYMLSAVLWLWRRSKIWQHPLPEPGYNIGFASLLCPFYSEISFIVRAWREAPMDFLANINNSVEMLCHTFDRDGIYRIWLGSHPFVLVYEPNAVEALLSSSEHIEKAESYSALHEWLGTGLLTSNGSKWRARRKLLTPTFHFAILEDFIEIFNRHSQQFATRLENKFGNGTKIFDIFAEAPLCTLDIICAEQD</sequence>
<comment type="caution">
    <text evidence="10">The sequence shown here is derived from an EMBL/GenBank/DDBJ whole genome shotgun (WGS) entry which is preliminary data.</text>
</comment>